<dbReference type="PANTHER" id="PTHR41251">
    <property type="entry name" value="NON-HOMOLOGOUS END JOINING PROTEIN KU"/>
    <property type="match status" value="1"/>
</dbReference>
<comment type="caution">
    <text evidence="4">The sequence shown here is derived from an EMBL/GenBank/DDBJ whole genome shotgun (WGS) entry which is preliminary data.</text>
</comment>
<keyword evidence="1 2" id="KW-0238">DNA-binding</keyword>
<dbReference type="PANTHER" id="PTHR41251:SF1">
    <property type="entry name" value="NON-HOMOLOGOUS END JOINING PROTEIN KU"/>
    <property type="match status" value="1"/>
</dbReference>
<dbReference type="RefSeq" id="WP_379948152.1">
    <property type="nucleotide sequence ID" value="NZ_JBHMAF010000017.1"/>
</dbReference>
<dbReference type="InterPro" id="IPR016194">
    <property type="entry name" value="SPOC-like_C_dom_sf"/>
</dbReference>
<dbReference type="Pfam" id="PF02735">
    <property type="entry name" value="Ku"/>
    <property type="match status" value="1"/>
</dbReference>
<keyword evidence="2" id="KW-0234">DNA repair</keyword>
<name>A0ABV5WB73_9BACI</name>
<sequence length="277" mass="31265">MHTVWKGNLSFGLVNIGVKLHSAIEEKDVKLISLHKDCLVPIQHEKIAPGCDDDRIEANDIIKAYEYRPNEYVLISNEELESMKKAYEVKSVTIISFVQLEEIDPVYFDRSYFLSPTGGSEKAYVLLRQALERTGKIGIVSISLRSRQHLAVIRAHERCLILETIHYPDEVRTVDMVPNIPADDQITIQTKEFIAATTLINQLTVPFVPADYTDQYRTALLDLIESKIEQHDVQSKPILSPTSERIATIIEALNASIEQTKSTAKPKPVHKSTQVTS</sequence>
<dbReference type="InterPro" id="IPR009187">
    <property type="entry name" value="Prok_Ku"/>
</dbReference>
<evidence type="ECO:0000259" key="3">
    <source>
        <dbReference type="SMART" id="SM00559"/>
    </source>
</evidence>
<comment type="subunit">
    <text evidence="2">Homodimer. Interacts with LigD.</text>
</comment>
<keyword evidence="5" id="KW-1185">Reference proteome</keyword>
<dbReference type="HAMAP" id="MF_01875">
    <property type="entry name" value="Prokaryotic_Ku"/>
    <property type="match status" value="1"/>
</dbReference>
<keyword evidence="2" id="KW-0233">DNA recombination</keyword>
<dbReference type="NCBIfam" id="TIGR02772">
    <property type="entry name" value="Ku_bact"/>
    <property type="match status" value="1"/>
</dbReference>
<dbReference type="InterPro" id="IPR006164">
    <property type="entry name" value="DNA_bd_Ku70/Ku80"/>
</dbReference>
<dbReference type="PIRSF" id="PIRSF006493">
    <property type="entry name" value="Prok_Ku"/>
    <property type="match status" value="1"/>
</dbReference>
<dbReference type="EMBL" id="JBHMAF010000017">
    <property type="protein sequence ID" value="MFB9757825.1"/>
    <property type="molecule type" value="Genomic_DNA"/>
</dbReference>
<keyword evidence="2" id="KW-0227">DNA damage</keyword>
<evidence type="ECO:0000256" key="2">
    <source>
        <dbReference type="HAMAP-Rule" id="MF_01875"/>
    </source>
</evidence>
<organism evidence="4 5">
    <name type="scientific">Ectobacillus funiculus</name>
    <dbReference type="NCBI Taxonomy" id="137993"/>
    <lineage>
        <taxon>Bacteria</taxon>
        <taxon>Bacillati</taxon>
        <taxon>Bacillota</taxon>
        <taxon>Bacilli</taxon>
        <taxon>Bacillales</taxon>
        <taxon>Bacillaceae</taxon>
        <taxon>Ectobacillus</taxon>
    </lineage>
</organism>
<evidence type="ECO:0000256" key="1">
    <source>
        <dbReference type="ARBA" id="ARBA00023125"/>
    </source>
</evidence>
<reference evidence="4 5" key="1">
    <citation type="submission" date="2024-09" db="EMBL/GenBank/DDBJ databases">
        <authorList>
            <person name="Sun Q."/>
            <person name="Mori K."/>
        </authorList>
    </citation>
    <scope>NUCLEOTIDE SEQUENCE [LARGE SCALE GENOMIC DNA]</scope>
    <source>
        <strain evidence="4 5">JCM 11201</strain>
    </source>
</reference>
<proteinExistence type="inferred from homology"/>
<evidence type="ECO:0000313" key="5">
    <source>
        <dbReference type="Proteomes" id="UP001589609"/>
    </source>
</evidence>
<feature type="domain" description="Ku" evidence="3">
    <location>
        <begin position="53"/>
        <end position="182"/>
    </location>
</feature>
<protein>
    <recommendedName>
        <fullName evidence="2">Non-homologous end joining protein Ku</fullName>
    </recommendedName>
</protein>
<dbReference type="Proteomes" id="UP001589609">
    <property type="component" value="Unassembled WGS sequence"/>
</dbReference>
<dbReference type="SMART" id="SM00559">
    <property type="entry name" value="Ku78"/>
    <property type="match status" value="1"/>
</dbReference>
<comment type="function">
    <text evidence="2">With LigD forms a non-homologous end joining (NHEJ) DNA repair enzyme, which repairs dsDNA breaks with reduced fidelity. Binds linear dsDNA with 5'- and 3'- overhangs but not closed circular dsDNA nor ssDNA. Recruits and stimulates the ligase activity of LigD.</text>
</comment>
<comment type="similarity">
    <text evidence="2">Belongs to the prokaryotic Ku family.</text>
</comment>
<evidence type="ECO:0000313" key="4">
    <source>
        <dbReference type="EMBL" id="MFB9757825.1"/>
    </source>
</evidence>
<gene>
    <name evidence="2" type="primary">ku</name>
    <name evidence="4" type="ORF">ACFFMS_04605</name>
</gene>
<dbReference type="SUPFAM" id="SSF100939">
    <property type="entry name" value="SPOC domain-like"/>
    <property type="match status" value="1"/>
</dbReference>
<dbReference type="Gene3D" id="2.40.290.10">
    <property type="match status" value="1"/>
</dbReference>
<accession>A0ABV5WB73</accession>